<evidence type="ECO:0000256" key="2">
    <source>
        <dbReference type="ARBA" id="ARBA00022448"/>
    </source>
</evidence>
<keyword evidence="10" id="KW-0675">Receptor</keyword>
<dbReference type="InterPro" id="IPR023997">
    <property type="entry name" value="TonB-dep_OMP_SusC/RagA_CS"/>
</dbReference>
<evidence type="ECO:0000313" key="11">
    <source>
        <dbReference type="Proteomes" id="UP000061809"/>
    </source>
</evidence>
<dbReference type="PROSITE" id="PS52016">
    <property type="entry name" value="TONB_DEPENDENT_REC_3"/>
    <property type="match status" value="1"/>
</dbReference>
<proteinExistence type="inferred from homology"/>
<evidence type="ECO:0000256" key="1">
    <source>
        <dbReference type="ARBA" id="ARBA00004571"/>
    </source>
</evidence>
<dbReference type="Pfam" id="PF13715">
    <property type="entry name" value="CarbopepD_reg_2"/>
    <property type="match status" value="1"/>
</dbReference>
<name>A0A0P0GK89_9BACE</name>
<dbReference type="Gene3D" id="2.40.170.20">
    <property type="entry name" value="TonB-dependent receptor, beta-barrel domain"/>
    <property type="match status" value="1"/>
</dbReference>
<evidence type="ECO:0000313" key="10">
    <source>
        <dbReference type="EMBL" id="ALJ61431.1"/>
    </source>
</evidence>
<dbReference type="NCBIfam" id="TIGR04056">
    <property type="entry name" value="OMP_RagA_SusC"/>
    <property type="match status" value="1"/>
</dbReference>
<keyword evidence="3 7" id="KW-1134">Transmembrane beta strand</keyword>
<dbReference type="InterPro" id="IPR008969">
    <property type="entry name" value="CarboxyPept-like_regulatory"/>
</dbReference>
<dbReference type="Proteomes" id="UP000061809">
    <property type="component" value="Chromosome"/>
</dbReference>
<gene>
    <name evidence="10" type="ORF">BcellWH2_04214</name>
</gene>
<dbReference type="AlphaFoldDB" id="A0A0P0GK89"/>
<sequence length="1076" mass="120141">MKQKFDYVWNVGTLLMVLLLLVPIAGFTQNGTVKGTVVDSEGEPVIGATVTEKGRKGNGAITNLDGDFTLTLSGTEKKIIVTFIGMRTEEVSVTPGKKVQIVLEDDAQQLDEVEVVAIGYGNARRKDLTGAISSVGENTLKDITTTSAASAITGRIAGVSVVTTQGSPDAEVSIRVRGGGSITQSNDPLFIVDGFQVNGIGDIPPTDIESIDVLKDASSTAIYGAKGANGVVLVTTKSGRVGKMEVSLNASVGFNHMYNETDVLSPYEYVYLQRELDPSTNAGFFERYGRWDDLEIYRGRKGTNWQAKLFDRTGVKQNYNLNINGGSKDLVYSLSYTRDNEEYIMKTSEFNRDNLNVKISKKFNDKLKIDFNSRMTSTVIDGTSVSSGGKLRDCVKYPPVGTLKDLTAEDLQGSEYIPENISGLNDPFYNIANEYKKQQKFSNSYNAALIWDIIKGLNFRAEGTYVFDFDRTDQIYLENTGEANNKAGQPVSYRTYWNGKRWTGRTQLSYNKQIKKHRFDITAGLELSSSEKDNMRINSDYYPIDYTANDILSMWNNGKAEPTYTTIDEPNRSQSYFGRMGYNLNNRYYANFTLRADGTNVFAPGNKWGVFPAGSVAWRISDEKFMKTAKNWLSDLKLRLSYGKAGNARVGSRWRQTYKAVSDTRYLYYQNETGMSSLQTSTTLRNEDLTWESKYSANIGLDMSLFKNRLKINVDLYKDITKNLIMSVQLPSNAGYRDQYQNLGQTTNQGLEISLNANLIQKKDAYLDFGFNISFNKNKVDALYGANQDVMILSAGGTSVGSDNYRIFVGQEVGLMYGYIYDGLYDFDDFTFNKETQRWDLNEGVVDCSGVLSLSGNYYGPGHMKLKDLNGDGKIDPDNDRKVIGHALPKHTGGFNINAGWKGFDLVAMFNWSYGNDILNLSKVDYVTYAGSRKYQNMSTLMKKENRFTTIDPVTGLNIYNGGNADPERLREVNQNKTMWHPIINNNITTDWVVEDGSFLRLGTLTLGYTLPKNLTKKFGVKKLRLYATASNLFCLTGYSGQDPEVNTSSSNMTPGVDKSSYPKNKNYLFGANLTF</sequence>
<comment type="similarity">
    <text evidence="7">Belongs to the TonB-dependent receptor family.</text>
</comment>
<dbReference type="InterPro" id="IPR012910">
    <property type="entry name" value="Plug_dom"/>
</dbReference>
<dbReference type="GO" id="GO:0009279">
    <property type="term" value="C:cell outer membrane"/>
    <property type="evidence" value="ECO:0007669"/>
    <property type="project" value="UniProtKB-SubCell"/>
</dbReference>
<dbReference type="Gene3D" id="2.170.130.10">
    <property type="entry name" value="TonB-dependent receptor, plug domain"/>
    <property type="match status" value="1"/>
</dbReference>
<dbReference type="EMBL" id="CP012801">
    <property type="protein sequence ID" value="ALJ61431.1"/>
    <property type="molecule type" value="Genomic_DNA"/>
</dbReference>
<dbReference type="InterPro" id="IPR037066">
    <property type="entry name" value="Plug_dom_sf"/>
</dbReference>
<dbReference type="Gene3D" id="2.60.40.1120">
    <property type="entry name" value="Carboxypeptidase-like, regulatory domain"/>
    <property type="match status" value="1"/>
</dbReference>
<dbReference type="SUPFAM" id="SSF56935">
    <property type="entry name" value="Porins"/>
    <property type="match status" value="1"/>
</dbReference>
<accession>A0A0P0GK89</accession>
<feature type="transmembrane region" description="Helical" evidence="8">
    <location>
        <begin position="7"/>
        <end position="27"/>
    </location>
</feature>
<evidence type="ECO:0000256" key="4">
    <source>
        <dbReference type="ARBA" id="ARBA00022692"/>
    </source>
</evidence>
<dbReference type="Pfam" id="PF07715">
    <property type="entry name" value="Plug"/>
    <property type="match status" value="1"/>
</dbReference>
<dbReference type="InterPro" id="IPR039426">
    <property type="entry name" value="TonB-dep_rcpt-like"/>
</dbReference>
<keyword evidence="6 7" id="KW-0998">Cell outer membrane</keyword>
<keyword evidence="8" id="KW-1133">Transmembrane helix</keyword>
<keyword evidence="4 7" id="KW-0812">Transmembrane</keyword>
<dbReference type="InterPro" id="IPR036942">
    <property type="entry name" value="Beta-barrel_TonB_sf"/>
</dbReference>
<evidence type="ECO:0000256" key="5">
    <source>
        <dbReference type="ARBA" id="ARBA00023136"/>
    </source>
</evidence>
<evidence type="ECO:0000256" key="6">
    <source>
        <dbReference type="ARBA" id="ARBA00023237"/>
    </source>
</evidence>
<organism evidence="10 11">
    <name type="scientific">Bacteroides cellulosilyticus</name>
    <dbReference type="NCBI Taxonomy" id="246787"/>
    <lineage>
        <taxon>Bacteria</taxon>
        <taxon>Pseudomonadati</taxon>
        <taxon>Bacteroidota</taxon>
        <taxon>Bacteroidia</taxon>
        <taxon>Bacteroidales</taxon>
        <taxon>Bacteroidaceae</taxon>
        <taxon>Bacteroides</taxon>
    </lineage>
</organism>
<keyword evidence="2 7" id="KW-0813">Transport</keyword>
<reference evidence="10 11" key="1">
    <citation type="journal article" date="2015" name="Science">
        <title>Genetic determinants of in vivo fitness and diet responsiveness in multiple human gut Bacteroides.</title>
        <authorList>
            <person name="Wu M."/>
            <person name="McNulty N.P."/>
            <person name="Rodionov D.A."/>
            <person name="Khoroshkin M.S."/>
            <person name="Griffin N.W."/>
            <person name="Cheng J."/>
            <person name="Latreille P."/>
            <person name="Kerstetter R.A."/>
            <person name="Terrapon N."/>
            <person name="Henrissat B."/>
            <person name="Osterman A.L."/>
            <person name="Gordon J.I."/>
        </authorList>
    </citation>
    <scope>NUCLEOTIDE SEQUENCE [LARGE SCALE GENOMIC DNA]</scope>
    <source>
        <strain evidence="10 11">WH2</strain>
    </source>
</reference>
<dbReference type="SUPFAM" id="SSF49464">
    <property type="entry name" value="Carboxypeptidase regulatory domain-like"/>
    <property type="match status" value="1"/>
</dbReference>
<protein>
    <submittedName>
        <fullName evidence="10">TonB-dependent Receptor Plug Domain protein</fullName>
    </submittedName>
</protein>
<feature type="domain" description="TonB-dependent receptor plug" evidence="9">
    <location>
        <begin position="126"/>
        <end position="231"/>
    </location>
</feature>
<dbReference type="NCBIfam" id="TIGR04057">
    <property type="entry name" value="SusC_RagA_signa"/>
    <property type="match status" value="1"/>
</dbReference>
<evidence type="ECO:0000256" key="8">
    <source>
        <dbReference type="SAM" id="Phobius"/>
    </source>
</evidence>
<evidence type="ECO:0000256" key="7">
    <source>
        <dbReference type="PROSITE-ProRule" id="PRU01360"/>
    </source>
</evidence>
<evidence type="ECO:0000259" key="9">
    <source>
        <dbReference type="Pfam" id="PF07715"/>
    </source>
</evidence>
<dbReference type="RefSeq" id="WP_026367830.1">
    <property type="nucleotide sequence ID" value="NZ_CP012801.1"/>
</dbReference>
<dbReference type="PATRIC" id="fig|246787.4.peg.4356"/>
<evidence type="ECO:0000256" key="3">
    <source>
        <dbReference type="ARBA" id="ARBA00022452"/>
    </source>
</evidence>
<comment type="subcellular location">
    <subcellularLocation>
        <location evidence="1 7">Cell outer membrane</location>
        <topology evidence="1 7">Multi-pass membrane protein</topology>
    </subcellularLocation>
</comment>
<dbReference type="FunFam" id="2.170.130.10:FF:000008">
    <property type="entry name" value="SusC/RagA family TonB-linked outer membrane protein"/>
    <property type="match status" value="1"/>
</dbReference>
<dbReference type="InterPro" id="IPR023996">
    <property type="entry name" value="TonB-dep_OMP_SusC/RagA"/>
</dbReference>
<dbReference type="KEGG" id="bcel:BcellWH2_04214"/>
<keyword evidence="5 7" id="KW-0472">Membrane</keyword>